<evidence type="ECO:0000313" key="2">
    <source>
        <dbReference type="Proteomes" id="UP000184226"/>
    </source>
</evidence>
<proteinExistence type="predicted"/>
<protein>
    <submittedName>
        <fullName evidence="1">Uncharacterized protein</fullName>
    </submittedName>
</protein>
<organism evidence="1 2">
    <name type="scientific">Pollutimonas bauzanensis</name>
    <dbReference type="NCBI Taxonomy" id="658167"/>
    <lineage>
        <taxon>Bacteria</taxon>
        <taxon>Pseudomonadati</taxon>
        <taxon>Pseudomonadota</taxon>
        <taxon>Betaproteobacteria</taxon>
        <taxon>Burkholderiales</taxon>
        <taxon>Alcaligenaceae</taxon>
        <taxon>Pollutimonas</taxon>
    </lineage>
</organism>
<keyword evidence="2" id="KW-1185">Reference proteome</keyword>
<name>A0A1M5Q1W0_9BURK</name>
<evidence type="ECO:0000313" key="1">
    <source>
        <dbReference type="EMBL" id="SHH08287.1"/>
    </source>
</evidence>
<accession>A0A1M5Q1W0</accession>
<gene>
    <name evidence="1" type="ORF">SAMN04488135_102139</name>
</gene>
<dbReference type="EMBL" id="FQXE01000002">
    <property type="protein sequence ID" value="SHH08287.1"/>
    <property type="molecule type" value="Genomic_DNA"/>
</dbReference>
<dbReference type="AlphaFoldDB" id="A0A1M5Q1W0"/>
<dbReference type="OrthoDB" id="7028793at2"/>
<dbReference type="RefSeq" id="WP_073101791.1">
    <property type="nucleotide sequence ID" value="NZ_FQXE01000002.1"/>
</dbReference>
<sequence length="272" mass="30477">MSLNFDAVINTPEYSVDMKAGLTSLLGTSDAIRCIAETTLTGEVPERQSHKGSVRTQLKNTFSGSYGQIFSLEIADDGLTRKFNAIGHQAFAEIISYYFSDAIYGELKPLSDKAQRVIDKLGDTSEALTEQLRKSAIKNAHEVSKFKHEIKIRYRKNRDDQTILATFNSDTAKTLEAKKSKETVELTASITRLNIHTGNGRLQIQGEEETTAFGFASKYKEVKIEAKKMFSTNLDHNNGIEKSDWKYVRIIAAPITLRDGKVIKYIVSGFYK</sequence>
<dbReference type="Proteomes" id="UP000184226">
    <property type="component" value="Unassembled WGS sequence"/>
</dbReference>
<reference evidence="1 2" key="1">
    <citation type="submission" date="2016-11" db="EMBL/GenBank/DDBJ databases">
        <authorList>
            <person name="Jaros S."/>
            <person name="Januszkiewicz K."/>
            <person name="Wedrychowicz H."/>
        </authorList>
    </citation>
    <scope>NUCLEOTIDE SEQUENCE [LARGE SCALE GENOMIC DNA]</scope>
    <source>
        <strain evidence="1 2">CGMCC 1.10190</strain>
    </source>
</reference>